<proteinExistence type="predicted"/>
<accession>A0ABS8WSQ2</accession>
<evidence type="ECO:0000313" key="1">
    <source>
        <dbReference type="EMBL" id="MCE3215952.1"/>
    </source>
</evidence>
<organism evidence="1 2">
    <name type="scientific">Datura stramonium</name>
    <name type="common">Jimsonweed</name>
    <name type="synonym">Common thornapple</name>
    <dbReference type="NCBI Taxonomy" id="4076"/>
    <lineage>
        <taxon>Eukaryota</taxon>
        <taxon>Viridiplantae</taxon>
        <taxon>Streptophyta</taxon>
        <taxon>Embryophyta</taxon>
        <taxon>Tracheophyta</taxon>
        <taxon>Spermatophyta</taxon>
        <taxon>Magnoliopsida</taxon>
        <taxon>eudicotyledons</taxon>
        <taxon>Gunneridae</taxon>
        <taxon>Pentapetalae</taxon>
        <taxon>asterids</taxon>
        <taxon>lamiids</taxon>
        <taxon>Solanales</taxon>
        <taxon>Solanaceae</taxon>
        <taxon>Solanoideae</taxon>
        <taxon>Datureae</taxon>
        <taxon>Datura</taxon>
    </lineage>
</organism>
<gene>
    <name evidence="1" type="ORF">HAX54_004159</name>
</gene>
<sequence length="106" mass="11379">MVASPTSNPLAEAVSLTLGGSEFVLCGSQARLLTRPISTARQASMPMPCFLSRASLRVHAILNHQCLTSCTVMPRLVKSPPSLPYSRPWPELATLVLCLGAITHHD</sequence>
<dbReference type="EMBL" id="JACEIK010011893">
    <property type="protein sequence ID" value="MCE3215952.1"/>
    <property type="molecule type" value="Genomic_DNA"/>
</dbReference>
<reference evidence="1 2" key="1">
    <citation type="journal article" date="2021" name="BMC Genomics">
        <title>Datura genome reveals duplications of psychoactive alkaloid biosynthetic genes and high mutation rate following tissue culture.</title>
        <authorList>
            <person name="Rajewski A."/>
            <person name="Carter-House D."/>
            <person name="Stajich J."/>
            <person name="Litt A."/>
        </authorList>
    </citation>
    <scope>NUCLEOTIDE SEQUENCE [LARGE SCALE GENOMIC DNA]</scope>
    <source>
        <strain evidence="1">AR-01</strain>
    </source>
</reference>
<keyword evidence="2" id="KW-1185">Reference proteome</keyword>
<dbReference type="Proteomes" id="UP000823775">
    <property type="component" value="Unassembled WGS sequence"/>
</dbReference>
<protein>
    <submittedName>
        <fullName evidence="1">Uncharacterized protein</fullName>
    </submittedName>
</protein>
<comment type="caution">
    <text evidence="1">The sequence shown here is derived from an EMBL/GenBank/DDBJ whole genome shotgun (WGS) entry which is preliminary data.</text>
</comment>
<evidence type="ECO:0000313" key="2">
    <source>
        <dbReference type="Proteomes" id="UP000823775"/>
    </source>
</evidence>
<name>A0ABS8WSQ2_DATST</name>